<evidence type="ECO:0000313" key="2">
    <source>
        <dbReference type="EMBL" id="TRM56726.1"/>
    </source>
</evidence>
<dbReference type="Proteomes" id="UP000320762">
    <property type="component" value="Unassembled WGS sequence"/>
</dbReference>
<feature type="transmembrane region" description="Helical" evidence="1">
    <location>
        <begin position="50"/>
        <end position="68"/>
    </location>
</feature>
<protein>
    <submittedName>
        <fullName evidence="2">Uncharacterized protein</fullName>
    </submittedName>
</protein>
<evidence type="ECO:0000313" key="3">
    <source>
        <dbReference type="Proteomes" id="UP000320762"/>
    </source>
</evidence>
<sequence>MPHVCRPRPVRLSALSGRLRAAAGGLAITSWWACCLPARSLTATRSPLPIAWSPLALPVAAAYGLLFVRRAPSFGARLRLHAFRTFVFTLRTFPVSRFARSVSLHASHVLLRLRTFASLRMPLFTHVCPCLLFACPASLHASHVPLHPTYVLCRLTILVCATTAHDSCTCHIGSRFTIIYVASEMSLLFP</sequence>
<keyword evidence="1" id="KW-0812">Transmembrane</keyword>
<accession>A0A550BW39</accession>
<gene>
    <name evidence="2" type="ORF">BD626DRAFT_517903</name>
</gene>
<proteinExistence type="predicted"/>
<reference evidence="2 3" key="1">
    <citation type="journal article" date="2019" name="New Phytol.">
        <title>Comparative genomics reveals unique wood-decay strategies and fruiting body development in the Schizophyllaceae.</title>
        <authorList>
            <person name="Almasi E."/>
            <person name="Sahu N."/>
            <person name="Krizsan K."/>
            <person name="Balint B."/>
            <person name="Kovacs G.M."/>
            <person name="Kiss B."/>
            <person name="Cseklye J."/>
            <person name="Drula E."/>
            <person name="Henrissat B."/>
            <person name="Nagy I."/>
            <person name="Chovatia M."/>
            <person name="Adam C."/>
            <person name="LaButti K."/>
            <person name="Lipzen A."/>
            <person name="Riley R."/>
            <person name="Grigoriev I.V."/>
            <person name="Nagy L.G."/>
        </authorList>
    </citation>
    <scope>NUCLEOTIDE SEQUENCE [LARGE SCALE GENOMIC DNA]</scope>
    <source>
        <strain evidence="2 3">NL-1724</strain>
    </source>
</reference>
<comment type="caution">
    <text evidence="2">The sequence shown here is derived from an EMBL/GenBank/DDBJ whole genome shotgun (WGS) entry which is preliminary data.</text>
</comment>
<keyword evidence="1" id="KW-1133">Transmembrane helix</keyword>
<evidence type="ECO:0000256" key="1">
    <source>
        <dbReference type="SAM" id="Phobius"/>
    </source>
</evidence>
<name>A0A550BW39_9AGAR</name>
<dbReference type="EMBL" id="VDMD01000060">
    <property type="protein sequence ID" value="TRM56726.1"/>
    <property type="molecule type" value="Genomic_DNA"/>
</dbReference>
<keyword evidence="1" id="KW-0472">Membrane</keyword>
<organism evidence="2 3">
    <name type="scientific">Schizophyllum amplum</name>
    <dbReference type="NCBI Taxonomy" id="97359"/>
    <lineage>
        <taxon>Eukaryota</taxon>
        <taxon>Fungi</taxon>
        <taxon>Dikarya</taxon>
        <taxon>Basidiomycota</taxon>
        <taxon>Agaricomycotina</taxon>
        <taxon>Agaricomycetes</taxon>
        <taxon>Agaricomycetidae</taxon>
        <taxon>Agaricales</taxon>
        <taxon>Schizophyllaceae</taxon>
        <taxon>Schizophyllum</taxon>
    </lineage>
</organism>
<keyword evidence="3" id="KW-1185">Reference proteome</keyword>
<dbReference type="AlphaFoldDB" id="A0A550BW39"/>